<dbReference type="EMBL" id="MU006100">
    <property type="protein sequence ID" value="KAF2837169.1"/>
    <property type="molecule type" value="Genomic_DNA"/>
</dbReference>
<dbReference type="Gene3D" id="3.40.50.720">
    <property type="entry name" value="NAD(P)-binding Rossmann-like Domain"/>
    <property type="match status" value="1"/>
</dbReference>
<evidence type="ECO:0000256" key="2">
    <source>
        <dbReference type="ARBA" id="ARBA00022857"/>
    </source>
</evidence>
<keyword evidence="3" id="KW-0560">Oxidoreductase</keyword>
<dbReference type="PANTHER" id="PTHR42760:SF83">
    <property type="entry name" value="(3R)-3-HYDROXYACYL-COA DEHYDROGENASE"/>
    <property type="match status" value="1"/>
</dbReference>
<protein>
    <submittedName>
        <fullName evidence="4">NAD(P)-binding protein</fullName>
    </submittedName>
</protein>
<dbReference type="Pfam" id="PF13561">
    <property type="entry name" value="adh_short_C2"/>
    <property type="match status" value="1"/>
</dbReference>
<keyword evidence="5" id="KW-1185">Reference proteome</keyword>
<dbReference type="PROSITE" id="PS00061">
    <property type="entry name" value="ADH_SHORT"/>
    <property type="match status" value="1"/>
</dbReference>
<evidence type="ECO:0000256" key="1">
    <source>
        <dbReference type="ARBA" id="ARBA00006484"/>
    </source>
</evidence>
<dbReference type="Proteomes" id="UP000799429">
    <property type="component" value="Unassembled WGS sequence"/>
</dbReference>
<dbReference type="InterPro" id="IPR002347">
    <property type="entry name" value="SDR_fam"/>
</dbReference>
<dbReference type="OrthoDB" id="1669814at2759"/>
<dbReference type="InterPro" id="IPR020904">
    <property type="entry name" value="Sc_DH/Rdtase_CS"/>
</dbReference>
<gene>
    <name evidence="4" type="ORF">M501DRAFT_1059176</name>
</gene>
<keyword evidence="2" id="KW-0521">NADP</keyword>
<reference evidence="4" key="1">
    <citation type="journal article" date="2020" name="Stud. Mycol.">
        <title>101 Dothideomycetes genomes: a test case for predicting lifestyles and emergence of pathogens.</title>
        <authorList>
            <person name="Haridas S."/>
            <person name="Albert R."/>
            <person name="Binder M."/>
            <person name="Bloem J."/>
            <person name="Labutti K."/>
            <person name="Salamov A."/>
            <person name="Andreopoulos B."/>
            <person name="Baker S."/>
            <person name="Barry K."/>
            <person name="Bills G."/>
            <person name="Bluhm B."/>
            <person name="Cannon C."/>
            <person name="Castanera R."/>
            <person name="Culley D."/>
            <person name="Daum C."/>
            <person name="Ezra D."/>
            <person name="Gonzalez J."/>
            <person name="Henrissat B."/>
            <person name="Kuo A."/>
            <person name="Liang C."/>
            <person name="Lipzen A."/>
            <person name="Lutzoni F."/>
            <person name="Magnuson J."/>
            <person name="Mondo S."/>
            <person name="Nolan M."/>
            <person name="Ohm R."/>
            <person name="Pangilinan J."/>
            <person name="Park H.-J."/>
            <person name="Ramirez L."/>
            <person name="Alfaro M."/>
            <person name="Sun H."/>
            <person name="Tritt A."/>
            <person name="Yoshinaga Y."/>
            <person name="Zwiers L.-H."/>
            <person name="Turgeon B."/>
            <person name="Goodwin S."/>
            <person name="Spatafora J."/>
            <person name="Crous P."/>
            <person name="Grigoriev I."/>
        </authorList>
    </citation>
    <scope>NUCLEOTIDE SEQUENCE</scope>
    <source>
        <strain evidence="4">CBS 101060</strain>
    </source>
</reference>
<proteinExistence type="inferred from homology"/>
<dbReference type="AlphaFoldDB" id="A0A9P4S744"/>
<evidence type="ECO:0000313" key="4">
    <source>
        <dbReference type="EMBL" id="KAF2837169.1"/>
    </source>
</evidence>
<dbReference type="SUPFAM" id="SSF51735">
    <property type="entry name" value="NAD(P)-binding Rossmann-fold domains"/>
    <property type="match status" value="1"/>
</dbReference>
<dbReference type="GO" id="GO:0016616">
    <property type="term" value="F:oxidoreductase activity, acting on the CH-OH group of donors, NAD or NADP as acceptor"/>
    <property type="evidence" value="ECO:0007669"/>
    <property type="project" value="TreeGrafter"/>
</dbReference>
<sequence length="265" mass="28666">MNDLNMDQGVFKGKYVLVTGAASGIGQATAIKLASAGAHILICDVNRGGLYETVKRCYRNKEEDDDDDDDQEIVETYLDVSFTEDVVETVKSLMSKAQRRIDFVVNCAGINPTSYDLVDTTEEYWDKLMNTNLKGIYNVTKACIPHMPPGGAFVNVSSIAGLHPSARQAIYCATKYGVIGFSKAMALELGPKGIRTNVVAPGYINTPTNAGVVKGGDFIKRMENGTALGRMGTPEEVADVIAFLLREESKYMNGSVLEIDGGLKT</sequence>
<dbReference type="GO" id="GO:0006633">
    <property type="term" value="P:fatty acid biosynthetic process"/>
    <property type="evidence" value="ECO:0007669"/>
    <property type="project" value="TreeGrafter"/>
</dbReference>
<name>A0A9P4S744_9PEZI</name>
<dbReference type="PRINTS" id="PR00080">
    <property type="entry name" value="SDRFAMILY"/>
</dbReference>
<organism evidence="4 5">
    <name type="scientific">Patellaria atrata CBS 101060</name>
    <dbReference type="NCBI Taxonomy" id="1346257"/>
    <lineage>
        <taxon>Eukaryota</taxon>
        <taxon>Fungi</taxon>
        <taxon>Dikarya</taxon>
        <taxon>Ascomycota</taxon>
        <taxon>Pezizomycotina</taxon>
        <taxon>Dothideomycetes</taxon>
        <taxon>Dothideomycetes incertae sedis</taxon>
        <taxon>Patellariales</taxon>
        <taxon>Patellariaceae</taxon>
        <taxon>Patellaria</taxon>
    </lineage>
</organism>
<comment type="similarity">
    <text evidence="1">Belongs to the short-chain dehydrogenases/reductases (SDR) family.</text>
</comment>
<dbReference type="PRINTS" id="PR00081">
    <property type="entry name" value="GDHRDH"/>
</dbReference>
<dbReference type="FunFam" id="3.40.50.720:FF:000084">
    <property type="entry name" value="Short-chain dehydrogenase reductase"/>
    <property type="match status" value="1"/>
</dbReference>
<comment type="caution">
    <text evidence="4">The sequence shown here is derived from an EMBL/GenBank/DDBJ whole genome shotgun (WGS) entry which is preliminary data.</text>
</comment>
<dbReference type="PANTHER" id="PTHR42760">
    <property type="entry name" value="SHORT-CHAIN DEHYDROGENASES/REDUCTASES FAMILY MEMBER"/>
    <property type="match status" value="1"/>
</dbReference>
<dbReference type="InterPro" id="IPR036291">
    <property type="entry name" value="NAD(P)-bd_dom_sf"/>
</dbReference>
<evidence type="ECO:0000256" key="3">
    <source>
        <dbReference type="ARBA" id="ARBA00023002"/>
    </source>
</evidence>
<dbReference type="GO" id="GO:0048038">
    <property type="term" value="F:quinone binding"/>
    <property type="evidence" value="ECO:0007669"/>
    <property type="project" value="TreeGrafter"/>
</dbReference>
<dbReference type="CDD" id="cd05233">
    <property type="entry name" value="SDR_c"/>
    <property type="match status" value="1"/>
</dbReference>
<accession>A0A9P4S744</accession>
<evidence type="ECO:0000313" key="5">
    <source>
        <dbReference type="Proteomes" id="UP000799429"/>
    </source>
</evidence>